<dbReference type="EMBL" id="FOGF01000011">
    <property type="protein sequence ID" value="SEQ92686.1"/>
    <property type="molecule type" value="Genomic_DNA"/>
</dbReference>
<evidence type="ECO:0000256" key="3">
    <source>
        <dbReference type="ARBA" id="ARBA00023235"/>
    </source>
</evidence>
<dbReference type="InterPro" id="IPR020103">
    <property type="entry name" value="PsdUridine_synth_cat_dom_sf"/>
</dbReference>
<dbReference type="GO" id="GO:0003723">
    <property type="term" value="F:RNA binding"/>
    <property type="evidence" value="ECO:0007669"/>
    <property type="project" value="UniProtKB-KW"/>
</dbReference>
<evidence type="ECO:0000313" key="8">
    <source>
        <dbReference type="EMBL" id="SEQ92686.1"/>
    </source>
</evidence>
<proteinExistence type="inferred from homology"/>
<feature type="domain" description="RNA-binding S4" evidence="7">
    <location>
        <begin position="15"/>
        <end position="79"/>
    </location>
</feature>
<evidence type="ECO:0000256" key="1">
    <source>
        <dbReference type="ARBA" id="ARBA00000073"/>
    </source>
</evidence>
<sequence length="305" mass="34608">MENKQLKMTISEEKGRIDKVLANQFTDYTRTVIQQWLKEKAVTVNGEVVKANYKVKQGDMIHITIPEEEVLEIIAEDIPLDIVYEDQDVLVVNKPSGMVVHPSIGHTHGTLVNALLFHLKGDFEPAGESFRPGIVHRIDKDTSGLLVIAKNPKAHLGLSEQLMDHSMQRSYVALVEGNFPHETGTINAPLKRSPQNRLKRMVDKEGKRAVTHFEVLEQFNGATLLSLQLETGRTHQIRAHMEYINHPIINDPMYHPKANVATEYGQFLHAQTLGFIQPVTGEELFFTSEVPTEFIERSKEYQNEL</sequence>
<evidence type="ECO:0000256" key="4">
    <source>
        <dbReference type="PIRSR" id="PIRSR606225-1"/>
    </source>
</evidence>
<dbReference type="CDD" id="cd02869">
    <property type="entry name" value="PseudoU_synth_RluA_like"/>
    <property type="match status" value="1"/>
</dbReference>
<protein>
    <recommendedName>
        <fullName evidence="6">Pseudouridine synthase</fullName>
        <ecNumber evidence="6">5.4.99.-</ecNumber>
    </recommendedName>
</protein>
<dbReference type="InterPro" id="IPR006145">
    <property type="entry name" value="PsdUridine_synth_RsuA/RluA"/>
</dbReference>
<dbReference type="InterPro" id="IPR050188">
    <property type="entry name" value="RluA_PseudoU_synthase"/>
</dbReference>
<dbReference type="PANTHER" id="PTHR21600">
    <property type="entry name" value="MITOCHONDRIAL RNA PSEUDOURIDINE SYNTHASE"/>
    <property type="match status" value="1"/>
</dbReference>
<dbReference type="InterPro" id="IPR002942">
    <property type="entry name" value="S4_RNA-bd"/>
</dbReference>
<evidence type="ECO:0000259" key="7">
    <source>
        <dbReference type="SMART" id="SM00363"/>
    </source>
</evidence>
<reference evidence="8 9" key="1">
    <citation type="submission" date="2016-10" db="EMBL/GenBank/DDBJ databases">
        <authorList>
            <person name="de Groot N.N."/>
        </authorList>
    </citation>
    <scope>NUCLEOTIDE SEQUENCE [LARGE SCALE GENOMIC DNA]</scope>
    <source>
        <strain evidence="8 9">DSM 15827</strain>
    </source>
</reference>
<accession>A0A1H9K0B9</accession>
<organism evidence="8 9">
    <name type="scientific">Granulicatella balaenopterae</name>
    <dbReference type="NCBI Taxonomy" id="137733"/>
    <lineage>
        <taxon>Bacteria</taxon>
        <taxon>Bacillati</taxon>
        <taxon>Bacillota</taxon>
        <taxon>Bacilli</taxon>
        <taxon>Lactobacillales</taxon>
        <taxon>Carnobacteriaceae</taxon>
        <taxon>Granulicatella</taxon>
    </lineage>
</organism>
<dbReference type="PROSITE" id="PS01129">
    <property type="entry name" value="PSI_RLU"/>
    <property type="match status" value="1"/>
</dbReference>
<dbReference type="InterPro" id="IPR006224">
    <property type="entry name" value="PsdUridine_synth_RluA-like_CS"/>
</dbReference>
<dbReference type="PROSITE" id="PS50889">
    <property type="entry name" value="S4"/>
    <property type="match status" value="1"/>
</dbReference>
<dbReference type="STRING" id="137733.SAMN05421767_11129"/>
<dbReference type="Pfam" id="PF00849">
    <property type="entry name" value="PseudoU_synth_2"/>
    <property type="match status" value="1"/>
</dbReference>
<keyword evidence="5" id="KW-0694">RNA-binding</keyword>
<dbReference type="SUPFAM" id="SSF55120">
    <property type="entry name" value="Pseudouridine synthase"/>
    <property type="match status" value="1"/>
</dbReference>
<dbReference type="NCBIfam" id="TIGR00005">
    <property type="entry name" value="rluA_subfam"/>
    <property type="match status" value="1"/>
</dbReference>
<evidence type="ECO:0000313" key="9">
    <source>
        <dbReference type="Proteomes" id="UP000198556"/>
    </source>
</evidence>
<dbReference type="AlphaFoldDB" id="A0A1H9K0B9"/>
<comment type="catalytic activity">
    <reaction evidence="1 6">
        <text>a uridine in RNA = a pseudouridine in RNA</text>
        <dbReference type="Rhea" id="RHEA:48348"/>
        <dbReference type="Rhea" id="RHEA-COMP:12068"/>
        <dbReference type="Rhea" id="RHEA-COMP:12069"/>
        <dbReference type="ChEBI" id="CHEBI:65314"/>
        <dbReference type="ChEBI" id="CHEBI:65315"/>
    </reaction>
</comment>
<comment type="similarity">
    <text evidence="2 6">Belongs to the pseudouridine synthase RluA family.</text>
</comment>
<dbReference type="OrthoDB" id="9807829at2"/>
<dbReference type="Proteomes" id="UP000198556">
    <property type="component" value="Unassembled WGS sequence"/>
</dbReference>
<dbReference type="InterPro" id="IPR006225">
    <property type="entry name" value="PsdUridine_synth_RluC/D"/>
</dbReference>
<dbReference type="CDD" id="cd00165">
    <property type="entry name" value="S4"/>
    <property type="match status" value="1"/>
</dbReference>
<feature type="active site" evidence="4">
    <location>
        <position position="139"/>
    </location>
</feature>
<evidence type="ECO:0000256" key="6">
    <source>
        <dbReference type="RuleBase" id="RU362028"/>
    </source>
</evidence>
<dbReference type="SUPFAM" id="SSF55174">
    <property type="entry name" value="Alpha-L RNA-binding motif"/>
    <property type="match status" value="1"/>
</dbReference>
<dbReference type="InterPro" id="IPR036986">
    <property type="entry name" value="S4_RNA-bd_sf"/>
</dbReference>
<dbReference type="SMART" id="SM00363">
    <property type="entry name" value="S4"/>
    <property type="match status" value="1"/>
</dbReference>
<dbReference type="Gene3D" id="3.30.2350.10">
    <property type="entry name" value="Pseudouridine synthase"/>
    <property type="match status" value="1"/>
</dbReference>
<keyword evidence="9" id="KW-1185">Reference proteome</keyword>
<name>A0A1H9K0B9_9LACT</name>
<evidence type="ECO:0000256" key="2">
    <source>
        <dbReference type="ARBA" id="ARBA00010876"/>
    </source>
</evidence>
<dbReference type="GO" id="GO:0120159">
    <property type="term" value="F:rRNA pseudouridine synthase activity"/>
    <property type="evidence" value="ECO:0007669"/>
    <property type="project" value="UniProtKB-ARBA"/>
</dbReference>
<gene>
    <name evidence="8" type="ORF">SAMN05421767_11129</name>
</gene>
<evidence type="ECO:0000256" key="5">
    <source>
        <dbReference type="PROSITE-ProRule" id="PRU00182"/>
    </source>
</evidence>
<dbReference type="GO" id="GO:0000455">
    <property type="term" value="P:enzyme-directed rRNA pseudouridine synthesis"/>
    <property type="evidence" value="ECO:0007669"/>
    <property type="project" value="TreeGrafter"/>
</dbReference>
<dbReference type="RefSeq" id="WP_089746383.1">
    <property type="nucleotide sequence ID" value="NZ_FOGF01000011.1"/>
</dbReference>
<dbReference type="PANTHER" id="PTHR21600:SF44">
    <property type="entry name" value="RIBOSOMAL LARGE SUBUNIT PSEUDOURIDINE SYNTHASE D"/>
    <property type="match status" value="1"/>
</dbReference>
<keyword evidence="3 6" id="KW-0413">Isomerase</keyword>
<dbReference type="EC" id="5.4.99.-" evidence="6"/>
<dbReference type="Gene3D" id="3.10.290.10">
    <property type="entry name" value="RNA-binding S4 domain"/>
    <property type="match status" value="1"/>
</dbReference>
<comment type="function">
    <text evidence="6">Responsible for synthesis of pseudouridine from uracil.</text>
</comment>
<dbReference type="Pfam" id="PF01479">
    <property type="entry name" value="S4"/>
    <property type="match status" value="1"/>
</dbReference>